<dbReference type="GO" id="GO:0016614">
    <property type="term" value="F:oxidoreductase activity, acting on CH-OH group of donors"/>
    <property type="evidence" value="ECO:0007669"/>
    <property type="project" value="UniProtKB-ARBA"/>
</dbReference>
<evidence type="ECO:0000256" key="5">
    <source>
        <dbReference type="ARBA" id="ARBA00024042"/>
    </source>
</evidence>
<evidence type="ECO:0000256" key="2">
    <source>
        <dbReference type="ARBA" id="ARBA00022630"/>
    </source>
</evidence>
<feature type="binding site" evidence="7">
    <location>
        <position position="169"/>
    </location>
    <ligand>
        <name>glyoxylate</name>
        <dbReference type="ChEBI" id="CHEBI:36655"/>
    </ligand>
</feature>
<evidence type="ECO:0000313" key="10">
    <source>
        <dbReference type="Proteomes" id="UP000010931"/>
    </source>
</evidence>
<feature type="binding site" evidence="7">
    <location>
        <begin position="82"/>
        <end position="84"/>
    </location>
    <ligand>
        <name>FMN</name>
        <dbReference type="ChEBI" id="CHEBI:58210"/>
    </ligand>
</feature>
<keyword evidence="2 7" id="KW-0285">Flavoprotein</keyword>
<comment type="cofactor">
    <cofactor evidence="1">
        <name>FMN</name>
        <dbReference type="ChEBI" id="CHEBI:58210"/>
    </cofactor>
</comment>
<dbReference type="SUPFAM" id="SSF51395">
    <property type="entry name" value="FMN-linked oxidoreductases"/>
    <property type="match status" value="1"/>
</dbReference>
<dbReference type="PIRSF" id="PIRSF000138">
    <property type="entry name" value="Al-hdrx_acd_dh"/>
    <property type="match status" value="1"/>
</dbReference>
<proteinExistence type="inferred from homology"/>
<dbReference type="EMBL" id="AEJB01000655">
    <property type="protein sequence ID" value="ELP61769.1"/>
    <property type="molecule type" value="Genomic_DNA"/>
</dbReference>
<dbReference type="InterPro" id="IPR013785">
    <property type="entry name" value="Aldolase_TIM"/>
</dbReference>
<sequence length="369" mass="38672">MMPVQSSPTGMDELERAARAALPVSVADFICGGAGDELTLAWERQAFTDYALRPRVLSGVDRPDLAVTMLGCTVSLPVAVAPMAYQRLVHPAGELEVVEAAGRADALTVVPMLSSVRLEEVADAAAGPLWFQLYSLRDREVVADLARRAEQSGYRALVLTADAPRLGSRRRDLRNGFTLPPGVTPVNLPHRIGEVAGVDGAGASAVAQHAAATHDASFSWSDLAWLRAQTGLPVVVKGVLCAEDALRAADAGADGIIVSSHGGRQLDRAVPSLHALPEVAEAVGDRCEVYLDGGVRHGTDVLVAAALGARAVFVGRPVLWSLAVGGADAAAALFAHIRSELEEAMVLAGRADLSGLDGLLQPRRRERAC</sequence>
<keyword evidence="4" id="KW-0560">Oxidoreductase</keyword>
<feature type="binding site" evidence="7">
    <location>
        <position position="264"/>
    </location>
    <ligand>
        <name>glyoxylate</name>
        <dbReference type="ChEBI" id="CHEBI:36655"/>
    </ligand>
</feature>
<feature type="active site" description="Proton acceptor" evidence="6">
    <location>
        <position position="261"/>
    </location>
</feature>
<dbReference type="InterPro" id="IPR012133">
    <property type="entry name" value="Alpha-hydoxy_acid_DH_FMN"/>
</dbReference>
<dbReference type="GO" id="GO:0010181">
    <property type="term" value="F:FMN binding"/>
    <property type="evidence" value="ECO:0007669"/>
    <property type="project" value="InterPro"/>
</dbReference>
<evidence type="ECO:0000256" key="1">
    <source>
        <dbReference type="ARBA" id="ARBA00001917"/>
    </source>
</evidence>
<reference evidence="9 10" key="1">
    <citation type="journal article" date="2011" name="Plasmid">
        <title>Streptomyces turgidiscabies Car8 contains a modular pathogenicity island that shares virulence genes with other actinobacterial plant pathogens.</title>
        <authorList>
            <person name="Huguet-Tapia J.C."/>
            <person name="Badger J.H."/>
            <person name="Loria R."/>
            <person name="Pettis G.S."/>
        </authorList>
    </citation>
    <scope>NUCLEOTIDE SEQUENCE [LARGE SCALE GENOMIC DNA]</scope>
    <source>
        <strain evidence="9 10">Car8</strain>
    </source>
</reference>
<comment type="caution">
    <text evidence="9">The sequence shown here is derived from an EMBL/GenBank/DDBJ whole genome shotgun (WGS) entry which is preliminary data.</text>
</comment>
<keyword evidence="3 7" id="KW-0288">FMN</keyword>
<keyword evidence="10" id="KW-1185">Reference proteome</keyword>
<dbReference type="Pfam" id="PF01070">
    <property type="entry name" value="FMN_dh"/>
    <property type="match status" value="1"/>
</dbReference>
<feature type="binding site" evidence="7">
    <location>
        <begin position="315"/>
        <end position="316"/>
    </location>
    <ligand>
        <name>FMN</name>
        <dbReference type="ChEBI" id="CHEBI:58210"/>
    </ligand>
</feature>
<dbReference type="STRING" id="85558.T45_02356"/>
<dbReference type="PANTHER" id="PTHR10578">
    <property type="entry name" value="S -2-HYDROXY-ACID OXIDASE-RELATED"/>
    <property type="match status" value="1"/>
</dbReference>
<evidence type="ECO:0000259" key="8">
    <source>
        <dbReference type="PROSITE" id="PS51349"/>
    </source>
</evidence>
<evidence type="ECO:0000256" key="3">
    <source>
        <dbReference type="ARBA" id="ARBA00022643"/>
    </source>
</evidence>
<organism evidence="9 10">
    <name type="scientific">Streptomyces turgidiscabies (strain Car8)</name>
    <dbReference type="NCBI Taxonomy" id="698760"/>
    <lineage>
        <taxon>Bacteria</taxon>
        <taxon>Bacillati</taxon>
        <taxon>Actinomycetota</taxon>
        <taxon>Actinomycetes</taxon>
        <taxon>Kitasatosporales</taxon>
        <taxon>Streptomycetaceae</taxon>
        <taxon>Streptomyces</taxon>
    </lineage>
</organism>
<dbReference type="Gene3D" id="3.20.20.70">
    <property type="entry name" value="Aldolase class I"/>
    <property type="match status" value="1"/>
</dbReference>
<feature type="binding site" evidence="7">
    <location>
        <begin position="292"/>
        <end position="296"/>
    </location>
    <ligand>
        <name>FMN</name>
        <dbReference type="ChEBI" id="CHEBI:58210"/>
    </ligand>
</feature>
<feature type="binding site" evidence="7">
    <location>
        <position position="134"/>
    </location>
    <ligand>
        <name>glyoxylate</name>
        <dbReference type="ChEBI" id="CHEBI:36655"/>
    </ligand>
</feature>
<name>L7ESA4_STRT8</name>
<evidence type="ECO:0000256" key="4">
    <source>
        <dbReference type="ARBA" id="ARBA00023002"/>
    </source>
</evidence>
<dbReference type="InterPro" id="IPR037396">
    <property type="entry name" value="FMN_HAD"/>
</dbReference>
<dbReference type="FunFam" id="3.20.20.70:FF:000029">
    <property type="entry name" value="L-lactate dehydrogenase"/>
    <property type="match status" value="1"/>
</dbReference>
<gene>
    <name evidence="9" type="ORF">STRTUCAR8_06488</name>
</gene>
<dbReference type="PANTHER" id="PTHR10578:SF107">
    <property type="entry name" value="2-HYDROXYACID OXIDASE 1"/>
    <property type="match status" value="1"/>
</dbReference>
<feature type="binding site" evidence="7">
    <location>
        <position position="160"/>
    </location>
    <ligand>
        <name>FMN</name>
        <dbReference type="ChEBI" id="CHEBI:58210"/>
    </ligand>
</feature>
<evidence type="ECO:0000313" key="9">
    <source>
        <dbReference type="EMBL" id="ELP61769.1"/>
    </source>
</evidence>
<dbReference type="PROSITE" id="PS51349">
    <property type="entry name" value="FMN_HYDROXY_ACID_DH_2"/>
    <property type="match status" value="1"/>
</dbReference>
<feature type="binding site" evidence="7">
    <location>
        <position position="259"/>
    </location>
    <ligand>
        <name>FMN</name>
        <dbReference type="ChEBI" id="CHEBI:58210"/>
    </ligand>
</feature>
<evidence type="ECO:0000256" key="7">
    <source>
        <dbReference type="PIRSR" id="PIRSR000138-2"/>
    </source>
</evidence>
<dbReference type="Proteomes" id="UP000010931">
    <property type="component" value="Unassembled WGS sequence"/>
</dbReference>
<protein>
    <submittedName>
        <fullName evidence="9">Dehydrogenase, FMN-dependent</fullName>
    </submittedName>
</protein>
<feature type="domain" description="FMN hydroxy acid dehydrogenase" evidence="8">
    <location>
        <begin position="3"/>
        <end position="366"/>
    </location>
</feature>
<dbReference type="InterPro" id="IPR000262">
    <property type="entry name" value="FMN-dep_DH"/>
</dbReference>
<dbReference type="PATRIC" id="fig|698760.3.peg.9300"/>
<feature type="binding site" evidence="7">
    <location>
        <position position="132"/>
    </location>
    <ligand>
        <name>glyoxylate</name>
        <dbReference type="ChEBI" id="CHEBI:36655"/>
    </ligand>
</feature>
<feature type="binding site" evidence="7">
    <location>
        <position position="237"/>
    </location>
    <ligand>
        <name>FMN</name>
        <dbReference type="ChEBI" id="CHEBI:58210"/>
    </ligand>
</feature>
<evidence type="ECO:0000256" key="6">
    <source>
        <dbReference type="PIRSR" id="PIRSR000138-1"/>
    </source>
</evidence>
<dbReference type="AlphaFoldDB" id="L7ESA4"/>
<feature type="binding site" evidence="7">
    <location>
        <position position="261"/>
    </location>
    <ligand>
        <name>glyoxylate</name>
        <dbReference type="ChEBI" id="CHEBI:36655"/>
    </ligand>
</feature>
<comment type="similarity">
    <text evidence="5">Belongs to the FMN-dependent alpha-hydroxy acid dehydrogenase family.</text>
</comment>
<dbReference type="CDD" id="cd02809">
    <property type="entry name" value="alpha_hydroxyacid_oxid_FMN"/>
    <property type="match status" value="1"/>
</dbReference>
<accession>L7ESA4</accession>